<dbReference type="GO" id="GO:0005576">
    <property type="term" value="C:extracellular region"/>
    <property type="evidence" value="ECO:0007669"/>
    <property type="project" value="UniProtKB-SubCell"/>
</dbReference>
<evidence type="ECO:0000256" key="1">
    <source>
        <dbReference type="ARBA" id="ARBA00004613"/>
    </source>
</evidence>
<feature type="region of interest" description="Disordered" evidence="10">
    <location>
        <begin position="234"/>
        <end position="268"/>
    </location>
</feature>
<dbReference type="STRING" id="42514.ENSPNAP00000014961"/>
<feature type="signal peptide" evidence="11">
    <location>
        <begin position="1"/>
        <end position="31"/>
    </location>
</feature>
<reference evidence="12" key="2">
    <citation type="submission" date="2025-08" db="UniProtKB">
        <authorList>
            <consortium name="Ensembl"/>
        </authorList>
    </citation>
    <scope>IDENTIFICATION</scope>
</reference>
<keyword evidence="13" id="KW-1185">Reference proteome</keyword>
<evidence type="ECO:0000256" key="7">
    <source>
        <dbReference type="ARBA" id="ARBA00023205"/>
    </source>
</evidence>
<dbReference type="GO" id="GO:0007268">
    <property type="term" value="P:chemical synaptic transmission"/>
    <property type="evidence" value="ECO:0007669"/>
    <property type="project" value="TreeGrafter"/>
</dbReference>
<dbReference type="GeneID" id="108436114"/>
<dbReference type="GO" id="GO:0043025">
    <property type="term" value="C:neuronal cell body"/>
    <property type="evidence" value="ECO:0007669"/>
    <property type="project" value="TreeGrafter"/>
</dbReference>
<dbReference type="AlphaFoldDB" id="A0A3B4CW19"/>
<evidence type="ECO:0000256" key="11">
    <source>
        <dbReference type="SAM" id="SignalP"/>
    </source>
</evidence>
<evidence type="ECO:0000256" key="3">
    <source>
        <dbReference type="ARBA" id="ARBA00022525"/>
    </source>
</evidence>
<keyword evidence="11" id="KW-0732">Signal</keyword>
<feature type="compositionally biased region" description="Acidic residues" evidence="10">
    <location>
        <begin position="243"/>
        <end position="256"/>
    </location>
</feature>
<dbReference type="GO" id="GO:0031628">
    <property type="term" value="F:opioid receptor binding"/>
    <property type="evidence" value="ECO:0007669"/>
    <property type="project" value="TreeGrafter"/>
</dbReference>
<dbReference type="GO" id="GO:0007218">
    <property type="term" value="P:neuropeptide signaling pathway"/>
    <property type="evidence" value="ECO:0007669"/>
    <property type="project" value="UniProtKB-KW"/>
</dbReference>
<dbReference type="Pfam" id="PF01160">
    <property type="entry name" value="Opiods_neuropep"/>
    <property type="match status" value="1"/>
</dbReference>
<organism evidence="12 13">
    <name type="scientific">Pygocentrus nattereri</name>
    <name type="common">Red-bellied piranha</name>
    <dbReference type="NCBI Taxonomy" id="42514"/>
    <lineage>
        <taxon>Eukaryota</taxon>
        <taxon>Metazoa</taxon>
        <taxon>Chordata</taxon>
        <taxon>Craniata</taxon>
        <taxon>Vertebrata</taxon>
        <taxon>Euteleostomi</taxon>
        <taxon>Actinopterygii</taxon>
        <taxon>Neopterygii</taxon>
        <taxon>Teleostei</taxon>
        <taxon>Ostariophysi</taxon>
        <taxon>Characiformes</taxon>
        <taxon>Characoidei</taxon>
        <taxon>Pygocentrus</taxon>
    </lineage>
</organism>
<reference evidence="12 13" key="1">
    <citation type="submission" date="2020-10" db="EMBL/GenBank/DDBJ databases">
        <title>Pygocentrus nattereri (red-bellied piranha) genome, fPygNat1, primary haplotype.</title>
        <authorList>
            <person name="Myers G."/>
            <person name="Meyer A."/>
            <person name="Karagic N."/>
            <person name="Pippel M."/>
            <person name="Winkler S."/>
            <person name="Tracey A."/>
            <person name="Wood J."/>
            <person name="Formenti G."/>
            <person name="Howe K."/>
            <person name="Fedrigo O."/>
            <person name="Jarvis E.D."/>
        </authorList>
    </citation>
    <scope>NUCLEOTIDE SEQUENCE [LARGE SCALE GENOMIC DNA]</scope>
</reference>
<evidence type="ECO:0000256" key="9">
    <source>
        <dbReference type="RuleBase" id="RU004400"/>
    </source>
</evidence>
<keyword evidence="3" id="KW-0964">Secreted</keyword>
<accession>A0A3B4CW19</accession>
<proteinExistence type="inferred from homology"/>
<feature type="region of interest" description="Disordered" evidence="10">
    <location>
        <begin position="83"/>
        <end position="103"/>
    </location>
</feature>
<evidence type="ECO:0000313" key="12">
    <source>
        <dbReference type="Ensembl" id="ENSPNAP00000014961.1"/>
    </source>
</evidence>
<keyword evidence="4 9" id="KW-0165">Cleavage on pair of basic residues</keyword>
<evidence type="ECO:0000256" key="4">
    <source>
        <dbReference type="ARBA" id="ARBA00022685"/>
    </source>
</evidence>
<evidence type="ECO:0000256" key="8">
    <source>
        <dbReference type="ARBA" id="ARBA00023320"/>
    </source>
</evidence>
<comment type="subcellular location">
    <subcellularLocation>
        <location evidence="1 9">Secreted</location>
    </subcellularLocation>
</comment>
<dbReference type="OMA" id="NPEAGHY"/>
<evidence type="ECO:0000256" key="2">
    <source>
        <dbReference type="ARBA" id="ARBA00008543"/>
    </source>
</evidence>
<dbReference type="GO" id="GO:0005886">
    <property type="term" value="C:plasma membrane"/>
    <property type="evidence" value="ECO:0007669"/>
    <property type="project" value="TreeGrafter"/>
</dbReference>
<dbReference type="PANTHER" id="PTHR11438:SF3">
    <property type="entry name" value="PROENKEPHALIN-A"/>
    <property type="match status" value="1"/>
</dbReference>
<dbReference type="Proteomes" id="UP001501920">
    <property type="component" value="Chromosome 2"/>
</dbReference>
<dbReference type="CTD" id="360136"/>
<keyword evidence="5 9" id="KW-0555">Opioid peptide</keyword>
<keyword evidence="7" id="KW-0257">Endorphin</keyword>
<evidence type="ECO:0000256" key="10">
    <source>
        <dbReference type="SAM" id="MobiDB-lite"/>
    </source>
</evidence>
<dbReference type="PRINTS" id="PR01028">
    <property type="entry name" value="OPIOIDPRCRSR"/>
</dbReference>
<comment type="similarity">
    <text evidence="2 9">Belongs to the opioid neuropeptide precursor family.</text>
</comment>
<dbReference type="PANTHER" id="PTHR11438">
    <property type="entry name" value="PROENKEPHALIN"/>
    <property type="match status" value="1"/>
</dbReference>
<dbReference type="GO" id="GO:0030425">
    <property type="term" value="C:dendrite"/>
    <property type="evidence" value="ECO:0007669"/>
    <property type="project" value="TreeGrafter"/>
</dbReference>
<dbReference type="Ensembl" id="ENSPNAT00000023013.2">
    <property type="protein sequence ID" value="ENSPNAP00000014961.1"/>
    <property type="gene ID" value="ENSPNAG00000020928.2"/>
</dbReference>
<protein>
    <submittedName>
        <fullName evidence="12">Uncharacterized protein</fullName>
    </submittedName>
</protein>
<dbReference type="GO" id="GO:0007600">
    <property type="term" value="P:sensory perception"/>
    <property type="evidence" value="ECO:0007669"/>
    <property type="project" value="TreeGrafter"/>
</dbReference>
<dbReference type="InterPro" id="IPR006024">
    <property type="entry name" value="Opioid_neupept"/>
</dbReference>
<dbReference type="GO" id="GO:0001515">
    <property type="term" value="F:opioid peptide activity"/>
    <property type="evidence" value="ECO:0007669"/>
    <property type="project" value="UniProtKB-KW"/>
</dbReference>
<feature type="chain" id="PRO_5017416426" evidence="11">
    <location>
        <begin position="32"/>
        <end position="268"/>
    </location>
</feature>
<evidence type="ECO:0000313" key="13">
    <source>
        <dbReference type="Proteomes" id="UP001501920"/>
    </source>
</evidence>
<keyword evidence="8 9" id="KW-0527">Neuropeptide</keyword>
<dbReference type="RefSeq" id="XP_017567880.1">
    <property type="nucleotide sequence ID" value="XM_017712391.2"/>
</dbReference>
<sequence>MMKPSSVVLVNSRWSLLLLLVVAWLALSARADCGADCARCSGRLGLQQTHISSIACVLQCEGRLNVGNSWGLCQGLLQATESTPEAEQVTEENEPQQQHQEEKKYGGFMKRYGGFMKRYGGFMKRYGGFMKKAAELYGLEPDDIDHGREILSSSDVEVLANQVEDDSGKEEAAIRDFLNARGGAAGLEGMAKRYGGFMRRGYDPEAQRLLQKRYGGFMRRVGRPEWAEESKRYGGFLKRSPQEDEEEEEEEEEESSEMEKRYGGFMGF</sequence>
<keyword evidence="6" id="KW-1015">Disulfide bond</keyword>
<dbReference type="PROSITE" id="PS01252">
    <property type="entry name" value="OPIOIDS_PRECURSOR"/>
    <property type="match status" value="1"/>
</dbReference>
<evidence type="ECO:0000256" key="6">
    <source>
        <dbReference type="ARBA" id="ARBA00023157"/>
    </source>
</evidence>
<evidence type="ECO:0000256" key="5">
    <source>
        <dbReference type="ARBA" id="ARBA00022901"/>
    </source>
</evidence>
<dbReference type="GeneTree" id="ENSGT00950000183149"/>
<reference evidence="12" key="3">
    <citation type="submission" date="2025-09" db="UniProtKB">
        <authorList>
            <consortium name="Ensembl"/>
        </authorList>
    </citation>
    <scope>IDENTIFICATION</scope>
</reference>
<dbReference type="OrthoDB" id="9928775at2759"/>
<dbReference type="GO" id="GO:0043679">
    <property type="term" value="C:axon terminus"/>
    <property type="evidence" value="ECO:0007669"/>
    <property type="project" value="TreeGrafter"/>
</dbReference>
<name>A0A3B4CW19_PYGNA</name>